<proteinExistence type="predicted"/>
<feature type="transmembrane region" description="Helical" evidence="1">
    <location>
        <begin position="99"/>
        <end position="124"/>
    </location>
</feature>
<gene>
    <name evidence="3" type="ORF">AVDCRST_MAG35-1053</name>
</gene>
<dbReference type="InterPro" id="IPR025889">
    <property type="entry name" value="GSP17M-like_dom"/>
</dbReference>
<protein>
    <recommendedName>
        <fullName evidence="2">General stress protein 17M-like domain-containing protein</fullName>
    </recommendedName>
</protein>
<accession>A0A6J4P1Q4</accession>
<organism evidence="3">
    <name type="scientific">uncultured Quadrisphaera sp</name>
    <dbReference type="NCBI Taxonomy" id="904978"/>
    <lineage>
        <taxon>Bacteria</taxon>
        <taxon>Bacillati</taxon>
        <taxon>Actinomycetota</taxon>
        <taxon>Actinomycetes</taxon>
        <taxon>Kineosporiales</taxon>
        <taxon>Kineosporiaceae</taxon>
        <taxon>Quadrisphaera</taxon>
        <taxon>environmental samples</taxon>
    </lineage>
</organism>
<evidence type="ECO:0000259" key="2">
    <source>
        <dbReference type="Pfam" id="PF11181"/>
    </source>
</evidence>
<keyword evidence="1" id="KW-1133">Transmembrane helix</keyword>
<name>A0A6J4P1Q4_9ACTN</name>
<keyword evidence="1" id="KW-0812">Transmembrane</keyword>
<feature type="domain" description="General stress protein 17M-like" evidence="2">
    <location>
        <begin position="21"/>
        <end position="100"/>
    </location>
</feature>
<sequence>MSATRAQPGRGPAVGLPRGVEIASYSTYLEAQRAVDHLSDEGFPVQHTAIVGTDLRSVERVTGRLTYARVALAGAASGVWFGVFAGLLLSLFAPSESGLLGIVVSAALIGAAFGILFAIISYALTRGRRDFSSVNAIMASRYSVLCAEESGRARELLSRLEGVRPLGTTAPPDAPQV</sequence>
<keyword evidence="1" id="KW-0472">Membrane</keyword>
<evidence type="ECO:0000256" key="1">
    <source>
        <dbReference type="SAM" id="Phobius"/>
    </source>
</evidence>
<dbReference type="Pfam" id="PF11181">
    <property type="entry name" value="YflT"/>
    <property type="match status" value="1"/>
</dbReference>
<feature type="transmembrane region" description="Helical" evidence="1">
    <location>
        <begin position="70"/>
        <end position="93"/>
    </location>
</feature>
<reference evidence="3" key="1">
    <citation type="submission" date="2020-02" db="EMBL/GenBank/DDBJ databases">
        <authorList>
            <person name="Meier V. D."/>
        </authorList>
    </citation>
    <scope>NUCLEOTIDE SEQUENCE</scope>
    <source>
        <strain evidence="3">AVDCRST_MAG35</strain>
    </source>
</reference>
<evidence type="ECO:0000313" key="3">
    <source>
        <dbReference type="EMBL" id="CAA9403953.1"/>
    </source>
</evidence>
<dbReference type="EMBL" id="CADCUY010000215">
    <property type="protein sequence ID" value="CAA9403953.1"/>
    <property type="molecule type" value="Genomic_DNA"/>
</dbReference>
<dbReference type="AlphaFoldDB" id="A0A6J4P1Q4"/>